<evidence type="ECO:0000313" key="5">
    <source>
        <dbReference type="Proteomes" id="UP000516437"/>
    </source>
</evidence>
<dbReference type="Proteomes" id="UP000516437">
    <property type="component" value="Chromosome 2"/>
</dbReference>
<dbReference type="GO" id="GO:0009736">
    <property type="term" value="P:cytokinin-activated signaling pathway"/>
    <property type="evidence" value="ECO:0007669"/>
    <property type="project" value="TreeGrafter"/>
</dbReference>
<dbReference type="InterPro" id="IPR044299">
    <property type="entry name" value="GIS3/ZFP5/ZFP6"/>
</dbReference>
<dbReference type="Gene3D" id="3.30.160.60">
    <property type="entry name" value="Classic Zinc Finger"/>
    <property type="match status" value="1"/>
</dbReference>
<name>A0A6A1WFG9_9ROSI</name>
<reference evidence="4 5" key="1">
    <citation type="journal article" date="2019" name="Plant Biotechnol. J.">
        <title>The red bayberry genome and genetic basis of sex determination.</title>
        <authorList>
            <person name="Jia H.M."/>
            <person name="Jia H.J."/>
            <person name="Cai Q.L."/>
            <person name="Wang Y."/>
            <person name="Zhao H.B."/>
            <person name="Yang W.F."/>
            <person name="Wang G.Y."/>
            <person name="Li Y.H."/>
            <person name="Zhan D.L."/>
            <person name="Shen Y.T."/>
            <person name="Niu Q.F."/>
            <person name="Chang L."/>
            <person name="Qiu J."/>
            <person name="Zhao L."/>
            <person name="Xie H.B."/>
            <person name="Fu W.Y."/>
            <person name="Jin J."/>
            <person name="Li X.W."/>
            <person name="Jiao Y."/>
            <person name="Zhou C.C."/>
            <person name="Tu T."/>
            <person name="Chai C.Y."/>
            <person name="Gao J.L."/>
            <person name="Fan L.J."/>
            <person name="van de Weg E."/>
            <person name="Wang J.Y."/>
            <person name="Gao Z.S."/>
        </authorList>
    </citation>
    <scope>NUCLEOTIDE SEQUENCE [LARGE SCALE GENOMIC DNA]</scope>
    <source>
        <tissue evidence="4">Leaves</tissue>
    </source>
</reference>
<keyword evidence="1" id="KW-0863">Zinc-finger</keyword>
<dbReference type="GO" id="GO:0000976">
    <property type="term" value="F:transcription cis-regulatory region binding"/>
    <property type="evidence" value="ECO:0007669"/>
    <property type="project" value="TreeGrafter"/>
</dbReference>
<keyword evidence="1" id="KW-0862">Zinc</keyword>
<accession>A0A6A1WFG9</accession>
<dbReference type="InterPro" id="IPR013087">
    <property type="entry name" value="Znf_C2H2_type"/>
</dbReference>
<keyword evidence="5" id="KW-1185">Reference proteome</keyword>
<dbReference type="PANTHER" id="PTHR46353">
    <property type="entry name" value="ZINC FINGER PROTEIN 5"/>
    <property type="match status" value="1"/>
</dbReference>
<comment type="caution">
    <text evidence="4">The sequence shown here is derived from an EMBL/GenBank/DDBJ whole genome shotgun (WGS) entry which is preliminary data.</text>
</comment>
<dbReference type="InterPro" id="IPR036236">
    <property type="entry name" value="Znf_C2H2_sf"/>
</dbReference>
<keyword evidence="1" id="KW-0479">Metal-binding</keyword>
<dbReference type="OrthoDB" id="837291at2759"/>
<dbReference type="EMBL" id="RXIC02000020">
    <property type="protein sequence ID" value="KAB1222408.1"/>
    <property type="molecule type" value="Genomic_DNA"/>
</dbReference>
<dbReference type="GO" id="GO:0005634">
    <property type="term" value="C:nucleus"/>
    <property type="evidence" value="ECO:0007669"/>
    <property type="project" value="TreeGrafter"/>
</dbReference>
<dbReference type="AlphaFoldDB" id="A0A6A1WFG9"/>
<protein>
    <recommendedName>
        <fullName evidence="3">C2H2-type domain-containing protein</fullName>
    </recommendedName>
</protein>
<dbReference type="Pfam" id="PF13912">
    <property type="entry name" value="zf-C2H2_6"/>
    <property type="match status" value="1"/>
</dbReference>
<dbReference type="GO" id="GO:0008270">
    <property type="term" value="F:zinc ion binding"/>
    <property type="evidence" value="ECO:0007669"/>
    <property type="project" value="UniProtKB-KW"/>
</dbReference>
<evidence type="ECO:0000313" key="4">
    <source>
        <dbReference type="EMBL" id="KAB1222408.1"/>
    </source>
</evidence>
<dbReference type="PANTHER" id="PTHR46353:SF23">
    <property type="entry name" value="C2H2 ZINC FINGER-CONTAINING PROTEIN-RELATED"/>
    <property type="match status" value="1"/>
</dbReference>
<proteinExistence type="predicted"/>
<evidence type="ECO:0000256" key="2">
    <source>
        <dbReference type="SAM" id="MobiDB-lite"/>
    </source>
</evidence>
<sequence length="223" mass="24520">MTGNTDSAGSSTSPPIPRSRIARIRLSLYPPFICPLCSRTFRTSQALGGHQNAHRKERYETRKRYIEQTRAKKKKAIQAPTPALRMLLPKNDPNIEPLVLPMAEHGSNQDPVIDLDPKQGCGPRNAQGFKHAGLGDGTLSGSGVLVDGHRNQEKAHHEKEEYRPKHVEPKFIYFPELNLGTGPGSEMSAVASDADEYAKGSYRGEDGAQVTNPEGELDLTLRL</sequence>
<dbReference type="SUPFAM" id="SSF57667">
    <property type="entry name" value="beta-beta-alpha zinc fingers"/>
    <property type="match status" value="1"/>
</dbReference>
<dbReference type="PROSITE" id="PS50157">
    <property type="entry name" value="ZINC_FINGER_C2H2_2"/>
    <property type="match status" value="1"/>
</dbReference>
<organism evidence="4 5">
    <name type="scientific">Morella rubra</name>
    <name type="common">Chinese bayberry</name>
    <dbReference type="NCBI Taxonomy" id="262757"/>
    <lineage>
        <taxon>Eukaryota</taxon>
        <taxon>Viridiplantae</taxon>
        <taxon>Streptophyta</taxon>
        <taxon>Embryophyta</taxon>
        <taxon>Tracheophyta</taxon>
        <taxon>Spermatophyta</taxon>
        <taxon>Magnoliopsida</taxon>
        <taxon>eudicotyledons</taxon>
        <taxon>Gunneridae</taxon>
        <taxon>Pentapetalae</taxon>
        <taxon>rosids</taxon>
        <taxon>fabids</taxon>
        <taxon>Fagales</taxon>
        <taxon>Myricaceae</taxon>
        <taxon>Morella</taxon>
    </lineage>
</organism>
<dbReference type="GO" id="GO:0010090">
    <property type="term" value="P:trichome morphogenesis"/>
    <property type="evidence" value="ECO:0007669"/>
    <property type="project" value="InterPro"/>
</dbReference>
<gene>
    <name evidence="4" type="ORF">CJ030_MR2G028736</name>
</gene>
<dbReference type="GO" id="GO:0009740">
    <property type="term" value="P:gibberellic acid mediated signaling pathway"/>
    <property type="evidence" value="ECO:0007669"/>
    <property type="project" value="TreeGrafter"/>
</dbReference>
<feature type="domain" description="C2H2-type" evidence="3">
    <location>
        <begin position="32"/>
        <end position="59"/>
    </location>
</feature>
<feature type="region of interest" description="Disordered" evidence="2">
    <location>
        <begin position="200"/>
        <end position="223"/>
    </location>
</feature>
<dbReference type="PROSITE" id="PS00028">
    <property type="entry name" value="ZINC_FINGER_C2H2_1"/>
    <property type="match status" value="1"/>
</dbReference>
<dbReference type="GO" id="GO:0003700">
    <property type="term" value="F:DNA-binding transcription factor activity"/>
    <property type="evidence" value="ECO:0007669"/>
    <property type="project" value="TreeGrafter"/>
</dbReference>
<evidence type="ECO:0000259" key="3">
    <source>
        <dbReference type="PROSITE" id="PS50157"/>
    </source>
</evidence>
<evidence type="ECO:0000256" key="1">
    <source>
        <dbReference type="PROSITE-ProRule" id="PRU00042"/>
    </source>
</evidence>